<accession>A0A4V1D323</accession>
<dbReference type="RefSeq" id="WP_136414221.1">
    <property type="nucleotide sequence ID" value="NZ_CBFGAE010000004.1"/>
</dbReference>
<gene>
    <name evidence="2" type="ORF">E7747_03840</name>
</gene>
<evidence type="ECO:0000313" key="2">
    <source>
        <dbReference type="EMBL" id="QCD41508.1"/>
    </source>
</evidence>
<protein>
    <submittedName>
        <fullName evidence="2">Uncharacterized protein</fullName>
    </submittedName>
</protein>
<keyword evidence="3" id="KW-1185">Reference proteome</keyword>
<feature type="compositionally biased region" description="Basic and acidic residues" evidence="1">
    <location>
        <begin position="35"/>
        <end position="55"/>
    </location>
</feature>
<dbReference type="PROSITE" id="PS51257">
    <property type="entry name" value="PROKAR_LIPOPROTEIN"/>
    <property type="match status" value="1"/>
</dbReference>
<dbReference type="AlphaFoldDB" id="A0A4V1D323"/>
<proteinExistence type="predicted"/>
<evidence type="ECO:0000313" key="3">
    <source>
        <dbReference type="Proteomes" id="UP000297149"/>
    </source>
</evidence>
<feature type="region of interest" description="Disordered" evidence="1">
    <location>
        <begin position="35"/>
        <end position="69"/>
    </location>
</feature>
<dbReference type="KEGG" id="ddb:E7747_03840"/>
<sequence length="176" mass="19328">MRRREIILRRMMVKWLPVMVLCIVLVASQGCERGYDAPRREEGADGNGGKEEVKPPKPSGGDRPGPTDKDFDFTAELADGVVRYDGRGVTLRFDRAGVLVKVHADGRRELIDLDGTSRVGFVAGTMRTDSLFEGSGLTVDGSDIALESVRMKKQTAEAVWYHAVDSDGRSHILVLP</sequence>
<name>A0A4V1D323_9BACT</name>
<dbReference type="Proteomes" id="UP000297149">
    <property type="component" value="Chromosome"/>
</dbReference>
<organism evidence="2 3">
    <name type="scientific">Duncaniella dubosii</name>
    <dbReference type="NCBI Taxonomy" id="2518971"/>
    <lineage>
        <taxon>Bacteria</taxon>
        <taxon>Pseudomonadati</taxon>
        <taxon>Bacteroidota</taxon>
        <taxon>Bacteroidia</taxon>
        <taxon>Bacteroidales</taxon>
        <taxon>Muribaculaceae</taxon>
        <taxon>Duncaniella</taxon>
    </lineage>
</organism>
<evidence type="ECO:0000256" key="1">
    <source>
        <dbReference type="SAM" id="MobiDB-lite"/>
    </source>
</evidence>
<reference evidence="3" key="1">
    <citation type="submission" date="2019-02" db="EMBL/GenBank/DDBJ databases">
        <title>Isolation and identification of novel species under the genus Muribaculum.</title>
        <authorList>
            <person name="Miyake S."/>
            <person name="Ding Y."/>
            <person name="Low A."/>
            <person name="Soh M."/>
            <person name="Seedorf H."/>
        </authorList>
    </citation>
    <scope>NUCLEOTIDE SEQUENCE [LARGE SCALE GENOMIC DNA]</scope>
    <source>
        <strain evidence="3">H5</strain>
    </source>
</reference>
<dbReference type="EMBL" id="CP039396">
    <property type="protein sequence ID" value="QCD41508.1"/>
    <property type="molecule type" value="Genomic_DNA"/>
</dbReference>